<evidence type="ECO:0000256" key="2">
    <source>
        <dbReference type="SAM" id="SignalP"/>
    </source>
</evidence>
<dbReference type="PROSITE" id="PS51257">
    <property type="entry name" value="PROKAR_LIPOPROTEIN"/>
    <property type="match status" value="1"/>
</dbReference>
<feature type="chain" id="PRO_5025404811" description="Lytic transglycosylase domain-containing protein" evidence="2">
    <location>
        <begin position="23"/>
        <end position="792"/>
    </location>
</feature>
<feature type="signal peptide" evidence="2">
    <location>
        <begin position="1"/>
        <end position="22"/>
    </location>
</feature>
<evidence type="ECO:0000256" key="1">
    <source>
        <dbReference type="SAM" id="MobiDB-lite"/>
    </source>
</evidence>
<evidence type="ECO:0008006" key="5">
    <source>
        <dbReference type="Google" id="ProtNLM"/>
    </source>
</evidence>
<dbReference type="Proteomes" id="UP000440498">
    <property type="component" value="Unassembled WGS sequence"/>
</dbReference>
<name>A0A6A7MWV9_9BURK</name>
<reference evidence="3 4" key="1">
    <citation type="submission" date="2019-10" db="EMBL/GenBank/DDBJ databases">
        <title>Two novel species isolated from a subtropical stream in China.</title>
        <authorList>
            <person name="Lu H."/>
        </authorList>
    </citation>
    <scope>NUCLEOTIDE SEQUENCE [LARGE SCALE GENOMIC DNA]</scope>
    <source>
        <strain evidence="3 4">FT29W</strain>
    </source>
</reference>
<keyword evidence="4" id="KW-1185">Reference proteome</keyword>
<keyword evidence="2" id="KW-0732">Signal</keyword>
<comment type="caution">
    <text evidence="3">The sequence shown here is derived from an EMBL/GenBank/DDBJ whole genome shotgun (WGS) entry which is preliminary data.</text>
</comment>
<evidence type="ECO:0000313" key="3">
    <source>
        <dbReference type="EMBL" id="MQA37232.1"/>
    </source>
</evidence>
<dbReference type="EMBL" id="WHUG01000001">
    <property type="protein sequence ID" value="MQA37232.1"/>
    <property type="molecule type" value="Genomic_DNA"/>
</dbReference>
<dbReference type="AlphaFoldDB" id="A0A6A7MWV9"/>
<sequence>MTHRLRPLIIAAALLACANAGASGGGSWDSYVTRSGPDIALGRYQSGELGVLMPTYERMYLYTAWRSVLLGADEMKAAPNPQGGLLRAIGSRNGGWVDAGDGKKVYAAWQAAISTALKQAPVAPKDDDSMANGYLTCPLGSYTFATATLNDLARRSDATPARLNAWITTQRQVFKFCGDDAEAQRNRYDGVKRVIPAPVELPATEALYWRQMQQYQLASAAFYGENYALSGSLFAKIGATDKHPLRQWGEYLNLRSQARAAVFVPGPNADQTMWQERLDARREGPAAAAVRLAAAQKKLAVIQASADHILANPELSSLHEASRAIVRSMQVRLTPTLRFAELSKQLDDPRANPYLDDHLGDWRVLANDLLQPPVAEQADTRPALRGAAGFIDWMQTIQACQEYQAKRSCAVERTHAIDQWNRYAKQGNKAQARVWMLAALLLSDTLTPELEKAAQQAPVSAPEYLTLRYALVRHYRLSKQADKARTLGDAILSGPTLAANRSISARNQFLQERFAVASSPADAANYLLRTESHDLDPDTGELAKASEEPGATPAAARVDVAADGIRWLNSGLSTADLSALAANPKLPKALRARIAVAAWMRADLLGLDEAALGATQQIEQNAPLLTPVMQKYRKLAGTPEHRYWMLVNALKYGLSPMYNGYAGELAVRAPDDTLADMWCKVPAKAGDSYGENTDAEHTLPMPDLGNGAARDKELAQLSTLKTATGYIGDQILQRASAVPNDPELPWLLFVTVQSTRGGCLDADSKTLSKNAFTLLHKRYKNNEWARKTPFFY</sequence>
<dbReference type="RefSeq" id="WP_152836558.1">
    <property type="nucleotide sequence ID" value="NZ_WHUG01000001.1"/>
</dbReference>
<gene>
    <name evidence="3" type="ORF">GEV02_03645</name>
</gene>
<evidence type="ECO:0000313" key="4">
    <source>
        <dbReference type="Proteomes" id="UP000440498"/>
    </source>
</evidence>
<protein>
    <recommendedName>
        <fullName evidence="5">Lytic transglycosylase domain-containing protein</fullName>
    </recommendedName>
</protein>
<proteinExistence type="predicted"/>
<accession>A0A6A7MWV9</accession>
<feature type="region of interest" description="Disordered" evidence="1">
    <location>
        <begin position="534"/>
        <end position="553"/>
    </location>
</feature>
<organism evidence="3 4">
    <name type="scientific">Rugamonas aquatica</name>
    <dbReference type="NCBI Taxonomy" id="2743357"/>
    <lineage>
        <taxon>Bacteria</taxon>
        <taxon>Pseudomonadati</taxon>
        <taxon>Pseudomonadota</taxon>
        <taxon>Betaproteobacteria</taxon>
        <taxon>Burkholderiales</taxon>
        <taxon>Oxalobacteraceae</taxon>
        <taxon>Telluria group</taxon>
        <taxon>Rugamonas</taxon>
    </lineage>
</organism>